<name>A0ABP8Z8V1_9ACTN</name>
<evidence type="ECO:0000313" key="3">
    <source>
        <dbReference type="Proteomes" id="UP001499882"/>
    </source>
</evidence>
<keyword evidence="1" id="KW-0472">Membrane</keyword>
<gene>
    <name evidence="2" type="ORF">GCM10023350_38370</name>
</gene>
<feature type="transmembrane region" description="Helical" evidence="1">
    <location>
        <begin position="37"/>
        <end position="59"/>
    </location>
</feature>
<keyword evidence="1" id="KW-1133">Transmembrane helix</keyword>
<protein>
    <recommendedName>
        <fullName evidence="4">DedA family protein</fullName>
    </recommendedName>
</protein>
<comment type="caution">
    <text evidence="2">The sequence shown here is derived from an EMBL/GenBank/DDBJ whole genome shotgun (WGS) entry which is preliminary data.</text>
</comment>
<organism evidence="2 3">
    <name type="scientific">Nocardioides endophyticus</name>
    <dbReference type="NCBI Taxonomy" id="1353775"/>
    <lineage>
        <taxon>Bacteria</taxon>
        <taxon>Bacillati</taxon>
        <taxon>Actinomycetota</taxon>
        <taxon>Actinomycetes</taxon>
        <taxon>Propionibacteriales</taxon>
        <taxon>Nocardioidaceae</taxon>
        <taxon>Nocardioides</taxon>
    </lineage>
</organism>
<dbReference type="Proteomes" id="UP001499882">
    <property type="component" value="Unassembled WGS sequence"/>
</dbReference>
<sequence length="140" mass="14250">MTDILAVLGALGTGAASALLPLVNAEAYAILAATRSHAWLAVLLVLALAIGQTAGKLVLFESARRGAGRWAAKLADSRWAGRATGPFVVLGSATLGLPPLAIVSLAAGAAGQRRLTFGVLCLVGRTVRFVVLVLPVAWAL</sequence>
<reference evidence="3" key="1">
    <citation type="journal article" date="2019" name="Int. J. Syst. Evol. Microbiol.">
        <title>The Global Catalogue of Microorganisms (GCM) 10K type strain sequencing project: providing services to taxonomists for standard genome sequencing and annotation.</title>
        <authorList>
            <consortium name="The Broad Institute Genomics Platform"/>
            <consortium name="The Broad Institute Genome Sequencing Center for Infectious Disease"/>
            <person name="Wu L."/>
            <person name="Ma J."/>
        </authorList>
    </citation>
    <scope>NUCLEOTIDE SEQUENCE [LARGE SCALE GENOMIC DNA]</scope>
    <source>
        <strain evidence="3">JCM 18532</strain>
    </source>
</reference>
<dbReference type="RefSeq" id="WP_345528547.1">
    <property type="nucleotide sequence ID" value="NZ_BAABKN010000023.1"/>
</dbReference>
<feature type="transmembrane region" description="Helical" evidence="1">
    <location>
        <begin position="87"/>
        <end position="109"/>
    </location>
</feature>
<evidence type="ECO:0000313" key="2">
    <source>
        <dbReference type="EMBL" id="GAA4749565.1"/>
    </source>
</evidence>
<accession>A0ABP8Z8V1</accession>
<keyword evidence="3" id="KW-1185">Reference proteome</keyword>
<proteinExistence type="predicted"/>
<evidence type="ECO:0000256" key="1">
    <source>
        <dbReference type="SAM" id="Phobius"/>
    </source>
</evidence>
<keyword evidence="1" id="KW-0812">Transmembrane</keyword>
<dbReference type="EMBL" id="BAABKN010000023">
    <property type="protein sequence ID" value="GAA4749565.1"/>
    <property type="molecule type" value="Genomic_DNA"/>
</dbReference>
<feature type="transmembrane region" description="Helical" evidence="1">
    <location>
        <begin position="115"/>
        <end position="138"/>
    </location>
</feature>
<evidence type="ECO:0008006" key="4">
    <source>
        <dbReference type="Google" id="ProtNLM"/>
    </source>
</evidence>